<keyword evidence="1" id="KW-0732">Signal</keyword>
<dbReference type="Pfam" id="PF13557">
    <property type="entry name" value="Phenol_MetA_deg"/>
    <property type="match status" value="1"/>
</dbReference>
<reference evidence="2 3" key="1">
    <citation type="journal article" date="2014" name="J Genomics">
        <title>Draft Genome Sequence of the Extremely Halophilic Phototrophic Purple Sulfur Bacterium Halorhodospira halochloris.</title>
        <authorList>
            <person name="Singh K.S."/>
            <person name="Kirksey J."/>
            <person name="Hoff W.D."/>
            <person name="Deole R."/>
        </authorList>
    </citation>
    <scope>NUCLEOTIDE SEQUENCE [LARGE SCALE GENOMIC DNA]</scope>
    <source>
        <strain evidence="2 3">A</strain>
    </source>
</reference>
<evidence type="ECO:0008006" key="4">
    <source>
        <dbReference type="Google" id="ProtNLM"/>
    </source>
</evidence>
<evidence type="ECO:0000256" key="1">
    <source>
        <dbReference type="SAM" id="SignalP"/>
    </source>
</evidence>
<organism evidence="2 3">
    <name type="scientific">Ectothiorhodospira haloalkaliphila</name>
    <dbReference type="NCBI Taxonomy" id="421628"/>
    <lineage>
        <taxon>Bacteria</taxon>
        <taxon>Pseudomonadati</taxon>
        <taxon>Pseudomonadota</taxon>
        <taxon>Gammaproteobacteria</taxon>
        <taxon>Chromatiales</taxon>
        <taxon>Ectothiorhodospiraceae</taxon>
        <taxon>Ectothiorhodospira</taxon>
    </lineage>
</organism>
<evidence type="ECO:0000313" key="3">
    <source>
        <dbReference type="Proteomes" id="UP000019442"/>
    </source>
</evidence>
<dbReference type="EMBL" id="CP007268">
    <property type="protein sequence ID" value="AHK80288.1"/>
    <property type="molecule type" value="Genomic_DNA"/>
</dbReference>
<dbReference type="Proteomes" id="UP000019442">
    <property type="component" value="Chromosome"/>
</dbReference>
<proteinExistence type="predicted"/>
<name>W8KM87_9GAMM</name>
<dbReference type="RefSeq" id="WP_025282828.1">
    <property type="nucleotide sequence ID" value="NZ_CP007268.1"/>
</dbReference>
<gene>
    <name evidence="2" type="ORF">M911_15295</name>
</gene>
<feature type="signal peptide" evidence="1">
    <location>
        <begin position="1"/>
        <end position="25"/>
    </location>
</feature>
<feature type="chain" id="PRO_5004913262" description="Acetate kinase" evidence="1">
    <location>
        <begin position="26"/>
        <end position="351"/>
    </location>
</feature>
<dbReference type="KEGG" id="hhc:M911_15295"/>
<dbReference type="HOGENOM" id="CLU_041778_0_1_6"/>
<dbReference type="InterPro" id="IPR025737">
    <property type="entry name" value="FApF"/>
</dbReference>
<evidence type="ECO:0000313" key="2">
    <source>
        <dbReference type="EMBL" id="AHK80288.1"/>
    </source>
</evidence>
<sequence>MRFTRKRLAIACSTLPLLLTQAAWAQGQPPEEVGERPPQEEAQPDVAAVFQERGLLTPKGGWVVEPSLQYVHSSSTTVAIDGFTILPAIAIGLIDLTEVQRDTLTAALSFRYGLSNRMEVGIRIPYVWRDESLRRREVLVGTSAEQVTGSDGHGLGDVELALHYQFNRAVTGKPFFIGNLRVKAPTGTSPFDVERELILDDDGRPITEIFIEQPTGSGFWAVQPSLTMTYPTDPAVIYGNISYLWNVERDVGNDLGKINPGDALGMSMGVGIALNNRTSISLGYDHSMVFKTRYENAPPLDPAFDRIQVGTFLWGLSHRVSDRTSMNLSVGIGATSAAPDTQITLRLPMRF</sequence>
<dbReference type="PATRIC" id="fig|1354791.3.peg.398"/>
<accession>W8KM87</accession>
<protein>
    <recommendedName>
        <fullName evidence="4">Acetate kinase</fullName>
    </recommendedName>
</protein>
<keyword evidence="3" id="KW-1185">Reference proteome</keyword>
<dbReference type="OrthoDB" id="5297564at2"/>
<reference evidence="3" key="2">
    <citation type="submission" date="2014-02" db="EMBL/GenBank/DDBJ databases">
        <title>Draft Genome Sequence of extremely halophilic bacteria Halorhodospira halochloris.</title>
        <authorList>
            <person name="Singh K.S."/>
        </authorList>
    </citation>
    <scope>NUCLEOTIDE SEQUENCE [LARGE SCALE GENOMIC DNA]</scope>
    <source>
        <strain evidence="3">A</strain>
    </source>
</reference>
<dbReference type="AlphaFoldDB" id="W8KM87"/>